<proteinExistence type="predicted"/>
<accession>A0ABW0IB89</accession>
<evidence type="ECO:0000259" key="1">
    <source>
        <dbReference type="SMART" id="SM00460"/>
    </source>
</evidence>
<evidence type="ECO:0000313" key="3">
    <source>
        <dbReference type="Proteomes" id="UP001596106"/>
    </source>
</evidence>
<reference evidence="3" key="1">
    <citation type="journal article" date="2019" name="Int. J. Syst. Evol. Microbiol.">
        <title>The Global Catalogue of Microorganisms (GCM) 10K type strain sequencing project: providing services to taxonomists for standard genome sequencing and annotation.</title>
        <authorList>
            <consortium name="The Broad Institute Genomics Platform"/>
            <consortium name="The Broad Institute Genome Sequencing Center for Infectious Disease"/>
            <person name="Wu L."/>
            <person name="Ma J."/>
        </authorList>
    </citation>
    <scope>NUCLEOTIDE SEQUENCE [LARGE SCALE GENOMIC DNA]</scope>
    <source>
        <strain evidence="3">CCUG 55250</strain>
    </source>
</reference>
<dbReference type="Pfam" id="PF08379">
    <property type="entry name" value="Bact_transglu_N"/>
    <property type="match status" value="1"/>
</dbReference>
<dbReference type="Pfam" id="PF01841">
    <property type="entry name" value="Transglut_core"/>
    <property type="match status" value="1"/>
</dbReference>
<dbReference type="Proteomes" id="UP001596106">
    <property type="component" value="Unassembled WGS sequence"/>
</dbReference>
<dbReference type="InterPro" id="IPR013589">
    <property type="entry name" value="Bac_transglu_N"/>
</dbReference>
<protein>
    <submittedName>
        <fullName evidence="2">Transglutaminase N-terminal domain-containing protein</fullName>
    </submittedName>
</protein>
<feature type="domain" description="Transglutaminase-like" evidence="1">
    <location>
        <begin position="170"/>
        <end position="246"/>
    </location>
</feature>
<name>A0ABW0IB89_9BACT</name>
<dbReference type="EMBL" id="JBHSMA010000004">
    <property type="protein sequence ID" value="MFC5410755.1"/>
    <property type="molecule type" value="Genomic_DNA"/>
</dbReference>
<dbReference type="RefSeq" id="WP_379846744.1">
    <property type="nucleotide sequence ID" value="NZ_JBHSMA010000004.1"/>
</dbReference>
<dbReference type="InterPro" id="IPR002931">
    <property type="entry name" value="Transglutaminase-like"/>
</dbReference>
<evidence type="ECO:0000313" key="2">
    <source>
        <dbReference type="EMBL" id="MFC5410755.1"/>
    </source>
</evidence>
<dbReference type="SMART" id="SM00460">
    <property type="entry name" value="TGc"/>
    <property type="match status" value="1"/>
</dbReference>
<dbReference type="PANTHER" id="PTHR33490:SF1">
    <property type="entry name" value="SLL1233 PROTEIN"/>
    <property type="match status" value="1"/>
</dbReference>
<dbReference type="PANTHER" id="PTHR33490">
    <property type="entry name" value="BLR5614 PROTEIN-RELATED"/>
    <property type="match status" value="1"/>
</dbReference>
<sequence>MRVALNHWTQYTYDRRVFLSPQLIRLRPAAHSRLTLESYTLTVQPENHAIHWQQDAFGNFVARIDFADALQKMTIQVHLIAQFQPVNPFDFLLDPEALGFPFAYDAQLTKDLAAYLELTEPGPLLTQWLRQVNRSGRGTVDFLIDLNQQLYQDIAYSERLAPGVQSAEETLQRAVGSCRDSAWLLVQLLRHLGLAARFVSGYLVQLADDQSLSQMPSTSPVDSLALHAWAEVFIPGAGWIGLDPTSGMLATESHIPLACSTQPSGAAPVSGTSGLSETSLTYKGSLVRLS</sequence>
<dbReference type="Gene3D" id="3.10.620.30">
    <property type="match status" value="1"/>
</dbReference>
<organism evidence="2 3">
    <name type="scientific">Larkinella bovis</name>
    <dbReference type="NCBI Taxonomy" id="683041"/>
    <lineage>
        <taxon>Bacteria</taxon>
        <taxon>Pseudomonadati</taxon>
        <taxon>Bacteroidota</taxon>
        <taxon>Cytophagia</taxon>
        <taxon>Cytophagales</taxon>
        <taxon>Spirosomataceae</taxon>
        <taxon>Larkinella</taxon>
    </lineage>
</organism>
<keyword evidence="3" id="KW-1185">Reference proteome</keyword>
<dbReference type="InterPro" id="IPR038765">
    <property type="entry name" value="Papain-like_cys_pep_sf"/>
</dbReference>
<comment type="caution">
    <text evidence="2">The sequence shown here is derived from an EMBL/GenBank/DDBJ whole genome shotgun (WGS) entry which is preliminary data.</text>
</comment>
<dbReference type="SUPFAM" id="SSF54001">
    <property type="entry name" value="Cysteine proteinases"/>
    <property type="match status" value="1"/>
</dbReference>
<gene>
    <name evidence="2" type="ORF">ACFPMF_15640</name>
</gene>